<gene>
    <name evidence="1" type="ORF">EI168_05275</name>
</gene>
<evidence type="ECO:0000313" key="1">
    <source>
        <dbReference type="EMBL" id="MBE0399522.1"/>
    </source>
</evidence>
<evidence type="ECO:0000313" key="2">
    <source>
        <dbReference type="Proteomes" id="UP001645039"/>
    </source>
</evidence>
<dbReference type="EMBL" id="RRZD01000004">
    <property type="protein sequence ID" value="MBE0399522.1"/>
    <property type="molecule type" value="Genomic_DNA"/>
</dbReference>
<accession>A0ABR9EZ72</accession>
<comment type="caution">
    <text evidence="1">The sequence shown here is derived from an EMBL/GenBank/DDBJ whole genome shotgun (WGS) entry which is preliminary data.</text>
</comment>
<dbReference type="RefSeq" id="WP_176483418.1">
    <property type="nucleotide sequence ID" value="NZ_CP189763.1"/>
</dbReference>
<reference evidence="1 2" key="1">
    <citation type="submission" date="2020-07" db="EMBL/GenBank/DDBJ databases">
        <title>Halophilic bacteria isolated from french cheeses.</title>
        <authorList>
            <person name="Kothe C.I."/>
            <person name="Farah-Kraiem B."/>
            <person name="Renault P."/>
            <person name="Dridi B."/>
        </authorList>
    </citation>
    <scope>NUCLEOTIDE SEQUENCE [LARGE SCALE GENOMIC DNA]</scope>
    <source>
        <strain evidence="1 2">FME1</strain>
    </source>
</reference>
<organism evidence="1 2">
    <name type="scientific">Halomonas casei</name>
    <dbReference type="NCBI Taxonomy" id="2742613"/>
    <lineage>
        <taxon>Bacteria</taxon>
        <taxon>Pseudomonadati</taxon>
        <taxon>Pseudomonadota</taxon>
        <taxon>Gammaproteobacteria</taxon>
        <taxon>Oceanospirillales</taxon>
        <taxon>Halomonadaceae</taxon>
        <taxon>Halomonas</taxon>
    </lineage>
</organism>
<name>A0ABR9EZ72_9GAMM</name>
<keyword evidence="2" id="KW-1185">Reference proteome</keyword>
<proteinExistence type="predicted"/>
<protein>
    <submittedName>
        <fullName evidence="1">Uncharacterized protein</fullName>
    </submittedName>
</protein>
<dbReference type="Proteomes" id="UP001645039">
    <property type="component" value="Unassembled WGS sequence"/>
</dbReference>
<sequence>MITGIQSSFDVNTKRFLLSLYEGTPDFGAIDCPEAAKLPAVLWKLINLEKLKSENASKYAEQRHELEKLLK</sequence>